<sequence>MLATNDKCPYCHHETGGKHCVLLEYTYLTSNDDYVEANVDIKDKSMFLNIGDYYKDVNDKIFINYCPICGRKL</sequence>
<name>A0AB33C9Z4_LACGS</name>
<protein>
    <submittedName>
        <fullName evidence="1">Uncharacterized protein</fullName>
    </submittedName>
</protein>
<organism evidence="1 2">
    <name type="scientific">Lactobacillus gasseri</name>
    <dbReference type="NCBI Taxonomy" id="1596"/>
    <lineage>
        <taxon>Bacteria</taxon>
        <taxon>Bacillati</taxon>
        <taxon>Bacillota</taxon>
        <taxon>Bacilli</taxon>
        <taxon>Lactobacillales</taxon>
        <taxon>Lactobacillaceae</taxon>
        <taxon>Lactobacillus</taxon>
    </lineage>
</organism>
<evidence type="ECO:0000313" key="2">
    <source>
        <dbReference type="Proteomes" id="UP000195798"/>
    </source>
</evidence>
<reference evidence="1 2" key="1">
    <citation type="submission" date="2017-05" db="EMBL/GenBank/DDBJ databases">
        <authorList>
            <person name="Oh N.-S."/>
        </authorList>
    </citation>
    <scope>NUCLEOTIDE SEQUENCE [LARGE SCALE GENOMIC DNA]</scope>
    <source>
        <strain evidence="1 2">4M13</strain>
    </source>
</reference>
<proteinExistence type="predicted"/>
<gene>
    <name evidence="1" type="ORF">CCE30_00360</name>
</gene>
<evidence type="ECO:0000313" key="1">
    <source>
        <dbReference type="EMBL" id="ART97463.1"/>
    </source>
</evidence>
<dbReference type="AlphaFoldDB" id="A0AB33C9Z4"/>
<dbReference type="Proteomes" id="UP000195798">
    <property type="component" value="Chromosome"/>
</dbReference>
<accession>A0AB33C9Z4</accession>
<dbReference type="EMBL" id="CP021427">
    <property type="protein sequence ID" value="ART97463.1"/>
    <property type="molecule type" value="Genomic_DNA"/>
</dbReference>